<accession>A0A166BP06</accession>
<evidence type="ECO:0000256" key="6">
    <source>
        <dbReference type="ARBA" id="ARBA00022919"/>
    </source>
</evidence>
<evidence type="ECO:0000313" key="14">
    <source>
        <dbReference type="Proteomes" id="UP000076532"/>
    </source>
</evidence>
<feature type="region of interest" description="Disordered" evidence="12">
    <location>
        <begin position="146"/>
        <end position="166"/>
    </location>
</feature>
<dbReference type="InterPro" id="IPR036291">
    <property type="entry name" value="NAD(P)-bd_dom_sf"/>
</dbReference>
<dbReference type="OrthoDB" id="10267115at2759"/>
<evidence type="ECO:0000256" key="1">
    <source>
        <dbReference type="ARBA" id="ARBA00004240"/>
    </source>
</evidence>
<comment type="pathway">
    <text evidence="2">Lipid metabolism; sphingolipid metabolism.</text>
</comment>
<dbReference type="PANTHER" id="PTHR43550:SF3">
    <property type="entry name" value="3-KETODIHYDROSPHINGOSINE REDUCTASE"/>
    <property type="match status" value="1"/>
</dbReference>
<dbReference type="Pfam" id="PF00106">
    <property type="entry name" value="adh_short"/>
    <property type="match status" value="1"/>
</dbReference>
<gene>
    <name evidence="13" type="ORF">FIBSPDRAFT_913201</name>
</gene>
<name>A0A166BP06_9AGAM</name>
<evidence type="ECO:0000256" key="3">
    <source>
        <dbReference type="ARBA" id="ARBA00004991"/>
    </source>
</evidence>
<comment type="function">
    <text evidence="10">Catalyzes the reduction of 3'-oxosphinganine (3-ketodihydrosphingosine/KDS) to sphinganine (dihydrosphingosine/DHS), the second step of de novo sphingolipid biosynthesis.</text>
</comment>
<evidence type="ECO:0000256" key="9">
    <source>
        <dbReference type="ARBA" id="ARBA00026112"/>
    </source>
</evidence>
<dbReference type="GO" id="GO:0047560">
    <property type="term" value="F:3-dehydrosphinganine reductase activity"/>
    <property type="evidence" value="ECO:0007669"/>
    <property type="project" value="UniProtKB-EC"/>
</dbReference>
<dbReference type="SUPFAM" id="SSF51735">
    <property type="entry name" value="NAD(P)-binding Rossmann-fold domains"/>
    <property type="match status" value="1"/>
</dbReference>
<dbReference type="GO" id="GO:0030148">
    <property type="term" value="P:sphingolipid biosynthetic process"/>
    <property type="evidence" value="ECO:0007669"/>
    <property type="project" value="InterPro"/>
</dbReference>
<sequence length="334" mass="36024">MGGLFSKNHFDVKGKTVLITGASEGMGKSVAIQLAQKGADIIIVARNIPKLEAALAEIQSAAADQTTQRFKYISADMAAEEGTVHVVAEATAWNNGTTPDIVWCIAGSSYPSLFLDTPPGKARQLMDVNYWSCWDMSQAIMREWLAPSPEPPSNSSESQPPSTKGGVRRHLIFTSSVAAFYSVAGYASYSPSKAAIKSLSDTLAQEVLLYGEEVKIHTIFPGTIASPGNVTENLTKPDITHILEESDPVLTPDEVALKAIQGLEKGEYLVTVGLLGSAMRACAWGGSRRNGRVLDTLFTWIISIVWLFIGPQLDGQVTAFRRKHGHPSTYAKKV</sequence>
<protein>
    <recommendedName>
        <fullName evidence="9">3-dehydrosphinganine reductase</fullName>
        <ecNumber evidence="9">1.1.1.102</ecNumber>
    </recommendedName>
</protein>
<evidence type="ECO:0000256" key="4">
    <source>
        <dbReference type="ARBA" id="ARBA00022824"/>
    </source>
</evidence>
<comment type="catalytic activity">
    <reaction evidence="11">
        <text>sphinganine + NADP(+) = 3-oxosphinganine + NADPH + H(+)</text>
        <dbReference type="Rhea" id="RHEA:22640"/>
        <dbReference type="ChEBI" id="CHEBI:15378"/>
        <dbReference type="ChEBI" id="CHEBI:57783"/>
        <dbReference type="ChEBI" id="CHEBI:57817"/>
        <dbReference type="ChEBI" id="CHEBI:58299"/>
        <dbReference type="ChEBI" id="CHEBI:58349"/>
        <dbReference type="EC" id="1.1.1.102"/>
    </reaction>
    <physiologicalReaction direction="right-to-left" evidence="11">
        <dbReference type="Rhea" id="RHEA:22642"/>
    </physiologicalReaction>
</comment>
<dbReference type="Gene3D" id="3.40.50.720">
    <property type="entry name" value="NAD(P)-binding Rossmann-like Domain"/>
    <property type="match status" value="1"/>
</dbReference>
<evidence type="ECO:0000313" key="13">
    <source>
        <dbReference type="EMBL" id="KZP12839.1"/>
    </source>
</evidence>
<evidence type="ECO:0000256" key="12">
    <source>
        <dbReference type="SAM" id="MobiDB-lite"/>
    </source>
</evidence>
<keyword evidence="6" id="KW-0746">Sphingolipid metabolism</keyword>
<evidence type="ECO:0000256" key="11">
    <source>
        <dbReference type="ARBA" id="ARBA00048930"/>
    </source>
</evidence>
<dbReference type="PANTHER" id="PTHR43550">
    <property type="entry name" value="3-KETODIHYDROSPHINGOSINE REDUCTASE"/>
    <property type="match status" value="1"/>
</dbReference>
<dbReference type="EC" id="1.1.1.102" evidence="9"/>
<organism evidence="13 14">
    <name type="scientific">Athelia psychrophila</name>
    <dbReference type="NCBI Taxonomy" id="1759441"/>
    <lineage>
        <taxon>Eukaryota</taxon>
        <taxon>Fungi</taxon>
        <taxon>Dikarya</taxon>
        <taxon>Basidiomycota</taxon>
        <taxon>Agaricomycotina</taxon>
        <taxon>Agaricomycetes</taxon>
        <taxon>Agaricomycetidae</taxon>
        <taxon>Atheliales</taxon>
        <taxon>Atheliaceae</taxon>
        <taxon>Athelia</taxon>
    </lineage>
</organism>
<evidence type="ECO:0000256" key="5">
    <source>
        <dbReference type="ARBA" id="ARBA00022857"/>
    </source>
</evidence>
<dbReference type="InterPro" id="IPR002347">
    <property type="entry name" value="SDR_fam"/>
</dbReference>
<proteinExistence type="predicted"/>
<dbReference type="EMBL" id="KV417641">
    <property type="protein sequence ID" value="KZP12839.1"/>
    <property type="molecule type" value="Genomic_DNA"/>
</dbReference>
<dbReference type="AlphaFoldDB" id="A0A166BP06"/>
<dbReference type="Proteomes" id="UP000076532">
    <property type="component" value="Unassembled WGS sequence"/>
</dbReference>
<keyword evidence="4" id="KW-0256">Endoplasmic reticulum</keyword>
<keyword evidence="7" id="KW-0560">Oxidoreductase</keyword>
<reference evidence="13 14" key="1">
    <citation type="journal article" date="2016" name="Mol. Biol. Evol.">
        <title>Comparative Genomics of Early-Diverging Mushroom-Forming Fungi Provides Insights into the Origins of Lignocellulose Decay Capabilities.</title>
        <authorList>
            <person name="Nagy L.G."/>
            <person name="Riley R."/>
            <person name="Tritt A."/>
            <person name="Adam C."/>
            <person name="Daum C."/>
            <person name="Floudas D."/>
            <person name="Sun H."/>
            <person name="Yadav J.S."/>
            <person name="Pangilinan J."/>
            <person name="Larsson K.H."/>
            <person name="Matsuura K."/>
            <person name="Barry K."/>
            <person name="Labutti K."/>
            <person name="Kuo R."/>
            <person name="Ohm R.A."/>
            <person name="Bhattacharya S.S."/>
            <person name="Shirouzu T."/>
            <person name="Yoshinaga Y."/>
            <person name="Martin F.M."/>
            <person name="Grigoriev I.V."/>
            <person name="Hibbett D.S."/>
        </authorList>
    </citation>
    <scope>NUCLEOTIDE SEQUENCE [LARGE SCALE GENOMIC DNA]</scope>
    <source>
        <strain evidence="13 14">CBS 109695</strain>
    </source>
</reference>
<dbReference type="CDD" id="cd08939">
    <property type="entry name" value="KDSR-like_SDR_c"/>
    <property type="match status" value="1"/>
</dbReference>
<evidence type="ECO:0000256" key="8">
    <source>
        <dbReference type="ARBA" id="ARBA00023098"/>
    </source>
</evidence>
<evidence type="ECO:0000256" key="10">
    <source>
        <dbReference type="ARBA" id="ARBA00044737"/>
    </source>
</evidence>
<evidence type="ECO:0000256" key="7">
    <source>
        <dbReference type="ARBA" id="ARBA00023002"/>
    </source>
</evidence>
<evidence type="ECO:0000256" key="2">
    <source>
        <dbReference type="ARBA" id="ARBA00004760"/>
    </source>
</evidence>
<dbReference type="GO" id="GO:0006666">
    <property type="term" value="P:3-keto-sphinganine metabolic process"/>
    <property type="evidence" value="ECO:0007669"/>
    <property type="project" value="InterPro"/>
</dbReference>
<keyword evidence="5" id="KW-0521">NADP</keyword>
<keyword evidence="14" id="KW-1185">Reference proteome</keyword>
<dbReference type="GO" id="GO:0005789">
    <property type="term" value="C:endoplasmic reticulum membrane"/>
    <property type="evidence" value="ECO:0007669"/>
    <property type="project" value="TreeGrafter"/>
</dbReference>
<dbReference type="PRINTS" id="PR00081">
    <property type="entry name" value="GDHRDH"/>
</dbReference>
<comment type="pathway">
    <text evidence="3">Sphingolipid metabolism.</text>
</comment>
<keyword evidence="8" id="KW-0443">Lipid metabolism</keyword>
<feature type="compositionally biased region" description="Low complexity" evidence="12">
    <location>
        <begin position="153"/>
        <end position="162"/>
    </location>
</feature>
<dbReference type="STRING" id="436010.A0A166BP06"/>
<comment type="subcellular location">
    <subcellularLocation>
        <location evidence="1">Endoplasmic reticulum</location>
    </subcellularLocation>
</comment>
<dbReference type="InterPro" id="IPR045022">
    <property type="entry name" value="KDSR-like"/>
</dbReference>